<accession>A0A6I2MIE8</accession>
<feature type="chain" id="PRO_5026041478" description="BACON domain-containing protein" evidence="1">
    <location>
        <begin position="24"/>
        <end position="138"/>
    </location>
</feature>
<evidence type="ECO:0000313" key="2">
    <source>
        <dbReference type="EMBL" id="MRX63468.1"/>
    </source>
</evidence>
<feature type="signal peptide" evidence="1">
    <location>
        <begin position="1"/>
        <end position="23"/>
    </location>
</feature>
<dbReference type="RefSeq" id="WP_154364273.1">
    <property type="nucleotide sequence ID" value="NZ_WKJH01000002.1"/>
</dbReference>
<dbReference type="PROSITE" id="PS51257">
    <property type="entry name" value="PROKAR_LIPOPROTEIN"/>
    <property type="match status" value="1"/>
</dbReference>
<keyword evidence="3" id="KW-1185">Reference proteome</keyword>
<dbReference type="OrthoDB" id="1351904at2"/>
<reference evidence="2 3" key="1">
    <citation type="submission" date="2019-11" db="EMBL/GenBank/DDBJ databases">
        <title>Maribacter lutea sp. nov., a marine bacterium isolated from intertidal sand.</title>
        <authorList>
            <person name="Liu A."/>
        </authorList>
    </citation>
    <scope>NUCLEOTIDE SEQUENCE [LARGE SCALE GENOMIC DNA]</scope>
    <source>
        <strain evidence="2 3">RZ05</strain>
    </source>
</reference>
<evidence type="ECO:0000256" key="1">
    <source>
        <dbReference type="SAM" id="SignalP"/>
    </source>
</evidence>
<comment type="caution">
    <text evidence="2">The sequence shown here is derived from an EMBL/GenBank/DDBJ whole genome shotgun (WGS) entry which is preliminary data.</text>
</comment>
<dbReference type="Proteomes" id="UP000443153">
    <property type="component" value="Unassembled WGS sequence"/>
</dbReference>
<sequence>MKTRTKLKIIGFLLVLTSSISCSESDQPIGKWDDNIKLSQKEVQLCVDNDSIVIITEGSWWWIDGIYLNGSSSFDRNEIDTTAENFIIDEIEYRIERKNATEIYIEMAKNETGIERKLMIALQAGNYFDSITVSQSSN</sequence>
<keyword evidence="1" id="KW-0732">Signal</keyword>
<proteinExistence type="predicted"/>
<name>A0A6I2MIE8_9FLAO</name>
<evidence type="ECO:0008006" key="4">
    <source>
        <dbReference type="Google" id="ProtNLM"/>
    </source>
</evidence>
<dbReference type="EMBL" id="WKJH01000002">
    <property type="protein sequence ID" value="MRX63468.1"/>
    <property type="molecule type" value="Genomic_DNA"/>
</dbReference>
<dbReference type="AlphaFoldDB" id="A0A6I2MIE8"/>
<organism evidence="2 3">
    <name type="scientific">Maribacter luteus</name>
    <dbReference type="NCBI Taxonomy" id="2594478"/>
    <lineage>
        <taxon>Bacteria</taxon>
        <taxon>Pseudomonadati</taxon>
        <taxon>Bacteroidota</taxon>
        <taxon>Flavobacteriia</taxon>
        <taxon>Flavobacteriales</taxon>
        <taxon>Flavobacteriaceae</taxon>
        <taxon>Maribacter</taxon>
    </lineage>
</organism>
<protein>
    <recommendedName>
        <fullName evidence="4">BACON domain-containing protein</fullName>
    </recommendedName>
</protein>
<gene>
    <name evidence="2" type="ORF">GJ691_04735</name>
</gene>
<evidence type="ECO:0000313" key="3">
    <source>
        <dbReference type="Proteomes" id="UP000443153"/>
    </source>
</evidence>